<keyword evidence="3" id="KW-1185">Reference proteome</keyword>
<proteinExistence type="predicted"/>
<evidence type="ECO:0000256" key="1">
    <source>
        <dbReference type="SAM" id="SignalP"/>
    </source>
</evidence>
<evidence type="ECO:0000313" key="3">
    <source>
        <dbReference type="Proteomes" id="UP000634136"/>
    </source>
</evidence>
<reference evidence="2" key="1">
    <citation type="submission" date="2020-09" db="EMBL/GenBank/DDBJ databases">
        <title>Genome-Enabled Discovery of Anthraquinone Biosynthesis in Senna tora.</title>
        <authorList>
            <person name="Kang S.-H."/>
            <person name="Pandey R.P."/>
            <person name="Lee C.-M."/>
            <person name="Sim J.-S."/>
            <person name="Jeong J.-T."/>
            <person name="Choi B.-S."/>
            <person name="Jung M."/>
            <person name="Ginzburg D."/>
            <person name="Zhao K."/>
            <person name="Won S.Y."/>
            <person name="Oh T.-J."/>
            <person name="Yu Y."/>
            <person name="Kim N.-H."/>
            <person name="Lee O.R."/>
            <person name="Lee T.-H."/>
            <person name="Bashyal P."/>
            <person name="Kim T.-S."/>
            <person name="Lee W.-H."/>
            <person name="Kawkins C."/>
            <person name="Kim C.-K."/>
            <person name="Kim J.S."/>
            <person name="Ahn B.O."/>
            <person name="Rhee S.Y."/>
            <person name="Sohng J.K."/>
        </authorList>
    </citation>
    <scope>NUCLEOTIDE SEQUENCE</scope>
    <source>
        <tissue evidence="2">Leaf</tissue>
    </source>
</reference>
<dbReference type="EMBL" id="JAAIUW010000010">
    <property type="protein sequence ID" value="KAF7813271.1"/>
    <property type="molecule type" value="Genomic_DNA"/>
</dbReference>
<sequence length="80" mass="9406">MIIIIFLIVSSSILIQPSNCRQIISMKKIEERRRRRSRLFFSFPLPKYKAETRENYYKGINGIHRVSFTETPGGPNPLHN</sequence>
<protein>
    <submittedName>
        <fullName evidence="2">CLE09 protein</fullName>
    </submittedName>
</protein>
<dbReference type="Proteomes" id="UP000634136">
    <property type="component" value="Unassembled WGS sequence"/>
</dbReference>
<dbReference type="AlphaFoldDB" id="A0A834T2U9"/>
<feature type="chain" id="PRO_5032707875" evidence="1">
    <location>
        <begin position="21"/>
        <end position="80"/>
    </location>
</feature>
<gene>
    <name evidence="2" type="ORF">G2W53_034247</name>
</gene>
<evidence type="ECO:0000313" key="2">
    <source>
        <dbReference type="EMBL" id="KAF7813271.1"/>
    </source>
</evidence>
<feature type="signal peptide" evidence="1">
    <location>
        <begin position="1"/>
        <end position="20"/>
    </location>
</feature>
<name>A0A834T2U9_9FABA</name>
<comment type="caution">
    <text evidence="2">The sequence shown here is derived from an EMBL/GenBank/DDBJ whole genome shotgun (WGS) entry which is preliminary data.</text>
</comment>
<accession>A0A834T2U9</accession>
<keyword evidence="1" id="KW-0732">Signal</keyword>
<organism evidence="2 3">
    <name type="scientific">Senna tora</name>
    <dbReference type="NCBI Taxonomy" id="362788"/>
    <lineage>
        <taxon>Eukaryota</taxon>
        <taxon>Viridiplantae</taxon>
        <taxon>Streptophyta</taxon>
        <taxon>Embryophyta</taxon>
        <taxon>Tracheophyta</taxon>
        <taxon>Spermatophyta</taxon>
        <taxon>Magnoliopsida</taxon>
        <taxon>eudicotyledons</taxon>
        <taxon>Gunneridae</taxon>
        <taxon>Pentapetalae</taxon>
        <taxon>rosids</taxon>
        <taxon>fabids</taxon>
        <taxon>Fabales</taxon>
        <taxon>Fabaceae</taxon>
        <taxon>Caesalpinioideae</taxon>
        <taxon>Cassia clade</taxon>
        <taxon>Senna</taxon>
    </lineage>
</organism>